<feature type="transmembrane region" description="Helical" evidence="6">
    <location>
        <begin position="247"/>
        <end position="273"/>
    </location>
</feature>
<keyword evidence="4 6" id="KW-1133">Transmembrane helix</keyword>
<comment type="caution">
    <text evidence="7">The sequence shown here is derived from an EMBL/GenBank/DDBJ whole genome shotgun (WGS) entry which is preliminary data.</text>
</comment>
<feature type="transmembrane region" description="Helical" evidence="6">
    <location>
        <begin position="136"/>
        <end position="155"/>
    </location>
</feature>
<gene>
    <name evidence="7" type="ORF">GCM10009798_19500</name>
</gene>
<keyword evidence="3 6" id="KW-0812">Transmembrane</keyword>
<feature type="transmembrane region" description="Helical" evidence="6">
    <location>
        <begin position="25"/>
        <end position="48"/>
    </location>
</feature>
<protein>
    <submittedName>
        <fullName evidence="7">APC family permease</fullName>
    </submittedName>
</protein>
<feature type="transmembrane region" description="Helical" evidence="6">
    <location>
        <begin position="293"/>
        <end position="314"/>
    </location>
</feature>
<reference evidence="7 8" key="1">
    <citation type="journal article" date="2019" name="Int. J. Syst. Evol. Microbiol.">
        <title>The Global Catalogue of Microorganisms (GCM) 10K type strain sequencing project: providing services to taxonomists for standard genome sequencing and annotation.</title>
        <authorList>
            <consortium name="The Broad Institute Genomics Platform"/>
            <consortium name="The Broad Institute Genome Sequencing Center for Infectious Disease"/>
            <person name="Wu L."/>
            <person name="Ma J."/>
        </authorList>
    </citation>
    <scope>NUCLEOTIDE SEQUENCE [LARGE SCALE GENOMIC DNA]</scope>
    <source>
        <strain evidence="7 8">JCM 15309</strain>
    </source>
</reference>
<dbReference type="EMBL" id="BAAAPB010000002">
    <property type="protein sequence ID" value="GAA1960002.1"/>
    <property type="molecule type" value="Genomic_DNA"/>
</dbReference>
<feature type="transmembrane region" description="Helical" evidence="6">
    <location>
        <begin position="162"/>
        <end position="183"/>
    </location>
</feature>
<dbReference type="InterPro" id="IPR002293">
    <property type="entry name" value="AA/rel_permease1"/>
</dbReference>
<keyword evidence="2" id="KW-1003">Cell membrane</keyword>
<feature type="transmembrane region" description="Helical" evidence="6">
    <location>
        <begin position="371"/>
        <end position="392"/>
    </location>
</feature>
<feature type="transmembrane region" description="Helical" evidence="6">
    <location>
        <begin position="103"/>
        <end position="124"/>
    </location>
</feature>
<evidence type="ECO:0000256" key="2">
    <source>
        <dbReference type="ARBA" id="ARBA00022475"/>
    </source>
</evidence>
<dbReference type="Pfam" id="PF13520">
    <property type="entry name" value="AA_permease_2"/>
    <property type="match status" value="1"/>
</dbReference>
<keyword evidence="8" id="KW-1185">Reference proteome</keyword>
<evidence type="ECO:0000313" key="7">
    <source>
        <dbReference type="EMBL" id="GAA1960002.1"/>
    </source>
</evidence>
<sequence>MTEPLMLTADEAVTPIESERKLARVLGPGTAVLLVLSCITPASSLFIIVPEVLGSQGSGAPLTILAGVLISIAVGACYAELGTRTASSGGEYAMVTQTLGKQAGWLTFALAAVQLWVIPPIIALGTADYLSDIVDLPRGATAAAVMLLASVTAILDVKSNAFVTGIFLALEIVAAIVVTILGLTHLQRGPGELVAPHVANAAGGLDPFTVGILISGLAVGTFVVSGFGTAAYLAEEVIDPRRNVARIVFASLGLGAVVILVPTITTVLAVGNLSDLATGNFSEFVHEWGGQGLGMAVNVAIAIAILNAVIVMVLQNGRVVFASARDRSWPRPVNEALTRLHPRYNTPWVATLAIGIPGAVLAYAVNIEALLGITSVIVSVMYVVLALAALRVRRQPSTVAGWRMPLWPLAPLLVIVAVGYALFGAARSDVIATAIILGLAAAYYVFYLARRPHERFVVVDPSDDALEPVAADA</sequence>
<dbReference type="Gene3D" id="1.20.1740.10">
    <property type="entry name" value="Amino acid/polyamine transporter I"/>
    <property type="match status" value="1"/>
</dbReference>
<dbReference type="PANTHER" id="PTHR42770:SF7">
    <property type="entry name" value="MEMBRANE PROTEIN"/>
    <property type="match status" value="1"/>
</dbReference>
<evidence type="ECO:0000256" key="1">
    <source>
        <dbReference type="ARBA" id="ARBA00004651"/>
    </source>
</evidence>
<dbReference type="InterPro" id="IPR050367">
    <property type="entry name" value="APC_superfamily"/>
</dbReference>
<proteinExistence type="predicted"/>
<evidence type="ECO:0000313" key="8">
    <source>
        <dbReference type="Proteomes" id="UP001500571"/>
    </source>
</evidence>
<evidence type="ECO:0000256" key="3">
    <source>
        <dbReference type="ARBA" id="ARBA00022692"/>
    </source>
</evidence>
<dbReference type="PIRSF" id="PIRSF006060">
    <property type="entry name" value="AA_transporter"/>
    <property type="match status" value="1"/>
</dbReference>
<dbReference type="PANTHER" id="PTHR42770">
    <property type="entry name" value="AMINO ACID TRANSPORTER-RELATED"/>
    <property type="match status" value="1"/>
</dbReference>
<comment type="subcellular location">
    <subcellularLocation>
        <location evidence="1">Cell membrane</location>
        <topology evidence="1">Multi-pass membrane protein</topology>
    </subcellularLocation>
</comment>
<evidence type="ECO:0000256" key="6">
    <source>
        <dbReference type="SAM" id="Phobius"/>
    </source>
</evidence>
<feature type="transmembrane region" description="Helical" evidence="6">
    <location>
        <begin position="212"/>
        <end position="235"/>
    </location>
</feature>
<accession>A0ABN2QXT0</accession>
<dbReference type="RefSeq" id="WP_344044625.1">
    <property type="nucleotide sequence ID" value="NZ_BAAAPB010000002.1"/>
</dbReference>
<feature type="transmembrane region" description="Helical" evidence="6">
    <location>
        <begin position="404"/>
        <end position="424"/>
    </location>
</feature>
<feature type="transmembrane region" description="Helical" evidence="6">
    <location>
        <begin position="430"/>
        <end position="449"/>
    </location>
</feature>
<organism evidence="7 8">
    <name type="scientific">Nocardioides panacihumi</name>
    <dbReference type="NCBI Taxonomy" id="400774"/>
    <lineage>
        <taxon>Bacteria</taxon>
        <taxon>Bacillati</taxon>
        <taxon>Actinomycetota</taxon>
        <taxon>Actinomycetes</taxon>
        <taxon>Propionibacteriales</taxon>
        <taxon>Nocardioidaceae</taxon>
        <taxon>Nocardioides</taxon>
    </lineage>
</organism>
<keyword evidence="5 6" id="KW-0472">Membrane</keyword>
<evidence type="ECO:0000256" key="5">
    <source>
        <dbReference type="ARBA" id="ARBA00023136"/>
    </source>
</evidence>
<name>A0ABN2QXT0_9ACTN</name>
<evidence type="ECO:0000256" key="4">
    <source>
        <dbReference type="ARBA" id="ARBA00022989"/>
    </source>
</evidence>
<dbReference type="Proteomes" id="UP001500571">
    <property type="component" value="Unassembled WGS sequence"/>
</dbReference>
<feature type="transmembrane region" description="Helical" evidence="6">
    <location>
        <begin position="60"/>
        <end position="82"/>
    </location>
</feature>
<feature type="transmembrane region" description="Helical" evidence="6">
    <location>
        <begin position="348"/>
        <end position="365"/>
    </location>
</feature>